<sequence length="365" mass="40983">MQSSWAVTEPCARPSRGRGRVEGMEHGPEAPEPVTNVVEEHAASPPAATDPNLLQYDAANEEADEGDSAYTESTRESEASTLASSILKYREEIGRTYHSYGSTQHWVCFSRTHTSLNCELNFPGTERRGSKRSTGFENVLDPGTGTGIWAIDVADMVPSAVVKGTDLSPIQPTWIPPNAKFEIDDYNKEWVDTNKFDLVHTREILGTVPDWVQFFKKALKIHGPLEKDHPFAMWPALFAQVGEKTGMTFDVAPRLKEWMEHAGFVNVEGKILRAAVGKWPKDARHKELGLWNQMRLDLGLRDFTERRMRNVMNWENDEMLVLVGRCRAAVKNSRGGLFLDMQVFFSGVPSSSANFKQVSRLWAKA</sequence>
<evidence type="ECO:0008006" key="4">
    <source>
        <dbReference type="Google" id="ProtNLM"/>
    </source>
</evidence>
<dbReference type="GO" id="GO:0008168">
    <property type="term" value="F:methyltransferase activity"/>
    <property type="evidence" value="ECO:0007669"/>
    <property type="project" value="TreeGrafter"/>
</dbReference>
<dbReference type="PANTHER" id="PTHR43591">
    <property type="entry name" value="METHYLTRANSFERASE"/>
    <property type="match status" value="1"/>
</dbReference>
<dbReference type="PANTHER" id="PTHR43591:SF10">
    <property type="entry name" value="ABC TRANSMEMBRANE TYPE-1 DOMAIN-CONTAINING PROTEIN-RELATED"/>
    <property type="match status" value="1"/>
</dbReference>
<dbReference type="OrthoDB" id="2013972at2759"/>
<reference evidence="2 3" key="1">
    <citation type="submission" date="2016-03" db="EMBL/GenBank/DDBJ databases">
        <authorList>
            <person name="Ploux O."/>
        </authorList>
    </citation>
    <scope>NUCLEOTIDE SEQUENCE [LARGE SCALE GENOMIC DNA]</scope>
    <source>
        <strain evidence="2 3">UAMH 11012</strain>
    </source>
</reference>
<protein>
    <recommendedName>
        <fullName evidence="4">Methyltransferase</fullName>
    </recommendedName>
</protein>
<dbReference type="CDD" id="cd02440">
    <property type="entry name" value="AdoMet_MTases"/>
    <property type="match status" value="1"/>
</dbReference>
<organism evidence="2 3">
    <name type="scientific">Phialocephala subalpina</name>
    <dbReference type="NCBI Taxonomy" id="576137"/>
    <lineage>
        <taxon>Eukaryota</taxon>
        <taxon>Fungi</taxon>
        <taxon>Dikarya</taxon>
        <taxon>Ascomycota</taxon>
        <taxon>Pezizomycotina</taxon>
        <taxon>Leotiomycetes</taxon>
        <taxon>Helotiales</taxon>
        <taxon>Mollisiaceae</taxon>
        <taxon>Phialocephala</taxon>
        <taxon>Phialocephala fortinii species complex</taxon>
    </lineage>
</organism>
<proteinExistence type="predicted"/>
<name>A0A1L7WJ23_9HELO</name>
<dbReference type="EMBL" id="FJOG01000003">
    <property type="protein sequence ID" value="CZR52761.1"/>
    <property type="molecule type" value="Genomic_DNA"/>
</dbReference>
<accession>A0A1L7WJ23</accession>
<gene>
    <name evidence="2" type="ORF">PAC_02638</name>
</gene>
<feature type="compositionally biased region" description="Basic and acidic residues" evidence="1">
    <location>
        <begin position="19"/>
        <end position="29"/>
    </location>
</feature>
<keyword evidence="3" id="KW-1185">Reference proteome</keyword>
<feature type="region of interest" description="Disordered" evidence="1">
    <location>
        <begin position="62"/>
        <end position="81"/>
    </location>
</feature>
<dbReference type="Pfam" id="PF13489">
    <property type="entry name" value="Methyltransf_23"/>
    <property type="match status" value="1"/>
</dbReference>
<evidence type="ECO:0000313" key="2">
    <source>
        <dbReference type="EMBL" id="CZR52761.1"/>
    </source>
</evidence>
<dbReference type="SUPFAM" id="SSF53335">
    <property type="entry name" value="S-adenosyl-L-methionine-dependent methyltransferases"/>
    <property type="match status" value="1"/>
</dbReference>
<dbReference type="STRING" id="576137.A0A1L7WJ23"/>
<dbReference type="AlphaFoldDB" id="A0A1L7WJ23"/>
<feature type="region of interest" description="Disordered" evidence="1">
    <location>
        <begin position="1"/>
        <end position="52"/>
    </location>
</feature>
<evidence type="ECO:0000256" key="1">
    <source>
        <dbReference type="SAM" id="MobiDB-lite"/>
    </source>
</evidence>
<dbReference type="Gene3D" id="3.40.50.150">
    <property type="entry name" value="Vaccinia Virus protein VP39"/>
    <property type="match status" value="1"/>
</dbReference>
<dbReference type="Proteomes" id="UP000184330">
    <property type="component" value="Unassembled WGS sequence"/>
</dbReference>
<dbReference type="InterPro" id="IPR029063">
    <property type="entry name" value="SAM-dependent_MTases_sf"/>
</dbReference>
<evidence type="ECO:0000313" key="3">
    <source>
        <dbReference type="Proteomes" id="UP000184330"/>
    </source>
</evidence>